<dbReference type="STRING" id="7176.B0W9K3"/>
<dbReference type="InterPro" id="IPR004582">
    <property type="entry name" value="Checkpoint_prot_Rad17_Rad24"/>
</dbReference>
<feature type="region of interest" description="Disordered" evidence="8">
    <location>
        <begin position="1"/>
        <end position="78"/>
    </location>
</feature>
<dbReference type="GO" id="GO:0005634">
    <property type="term" value="C:nucleus"/>
    <property type="evidence" value="ECO:0007669"/>
    <property type="project" value="UniProtKB-SubCell"/>
</dbReference>
<dbReference type="AlphaFoldDB" id="B0W9K3"/>
<dbReference type="VEuPathDB" id="VectorBase:CQUJHB001367"/>
<evidence type="ECO:0000313" key="9">
    <source>
        <dbReference type="EMBL" id="EDS40228.1"/>
    </source>
</evidence>
<reference evidence="10" key="2">
    <citation type="submission" date="2021-02" db="UniProtKB">
        <authorList>
            <consortium name="EnsemblMetazoa"/>
        </authorList>
    </citation>
    <scope>IDENTIFICATION</scope>
    <source>
        <strain evidence="10">JHB</strain>
    </source>
</reference>
<feature type="compositionally biased region" description="Low complexity" evidence="8">
    <location>
        <begin position="45"/>
        <end position="68"/>
    </location>
</feature>
<keyword evidence="6" id="KW-0539">Nucleus</keyword>
<dbReference type="GO" id="GO:0005524">
    <property type="term" value="F:ATP binding"/>
    <property type="evidence" value="ECO:0007669"/>
    <property type="project" value="UniProtKB-KW"/>
</dbReference>
<evidence type="ECO:0000256" key="3">
    <source>
        <dbReference type="ARBA" id="ARBA00022741"/>
    </source>
</evidence>
<keyword evidence="11" id="KW-1185">Reference proteome</keyword>
<dbReference type="Pfam" id="PF03215">
    <property type="entry name" value="Rad17"/>
    <property type="match status" value="1"/>
</dbReference>
<accession>B0W9K3</accession>
<evidence type="ECO:0000256" key="2">
    <source>
        <dbReference type="ARBA" id="ARBA00006168"/>
    </source>
</evidence>
<evidence type="ECO:0000256" key="1">
    <source>
        <dbReference type="ARBA" id="ARBA00004123"/>
    </source>
</evidence>
<evidence type="ECO:0000313" key="11">
    <source>
        <dbReference type="Proteomes" id="UP000002320"/>
    </source>
</evidence>
<dbReference type="GO" id="GO:0003689">
    <property type="term" value="F:DNA clamp loader activity"/>
    <property type="evidence" value="ECO:0007669"/>
    <property type="project" value="TreeGrafter"/>
</dbReference>
<keyword evidence="7" id="KW-0131">Cell cycle</keyword>
<dbReference type="GO" id="GO:0033314">
    <property type="term" value="P:mitotic DNA replication checkpoint signaling"/>
    <property type="evidence" value="ECO:0007669"/>
    <property type="project" value="TreeGrafter"/>
</dbReference>
<evidence type="ECO:0000256" key="7">
    <source>
        <dbReference type="ARBA" id="ARBA00023306"/>
    </source>
</evidence>
<proteinExistence type="inferred from homology"/>
<dbReference type="InterPro" id="IPR027417">
    <property type="entry name" value="P-loop_NTPase"/>
</dbReference>
<keyword evidence="4" id="KW-0227">DNA damage</keyword>
<feature type="compositionally biased region" description="Polar residues" evidence="8">
    <location>
        <begin position="1"/>
        <end position="10"/>
    </location>
</feature>
<comment type="similarity">
    <text evidence="2">Belongs to the rad17/RAD24 family.</text>
</comment>
<dbReference type="Gene3D" id="3.40.50.300">
    <property type="entry name" value="P-loop containing nucleotide triphosphate hydrolases"/>
    <property type="match status" value="1"/>
</dbReference>
<organism>
    <name type="scientific">Culex quinquefasciatus</name>
    <name type="common">Southern house mosquito</name>
    <name type="synonym">Culex pungens</name>
    <dbReference type="NCBI Taxonomy" id="7176"/>
    <lineage>
        <taxon>Eukaryota</taxon>
        <taxon>Metazoa</taxon>
        <taxon>Ecdysozoa</taxon>
        <taxon>Arthropoda</taxon>
        <taxon>Hexapoda</taxon>
        <taxon>Insecta</taxon>
        <taxon>Pterygota</taxon>
        <taxon>Neoptera</taxon>
        <taxon>Endopterygota</taxon>
        <taxon>Diptera</taxon>
        <taxon>Nematocera</taxon>
        <taxon>Culicoidea</taxon>
        <taxon>Culicidae</taxon>
        <taxon>Culicinae</taxon>
        <taxon>Culicini</taxon>
        <taxon>Culex</taxon>
        <taxon>Culex</taxon>
    </lineage>
</organism>
<keyword evidence="5" id="KW-0067">ATP-binding</keyword>
<dbReference type="InParanoid" id="B0W9K3"/>
<dbReference type="EnsemblMetazoa" id="CPIJ003814-RA">
    <property type="protein sequence ID" value="CPIJ003814-PA"/>
    <property type="gene ID" value="CPIJ003814"/>
</dbReference>
<keyword evidence="3" id="KW-0547">Nucleotide-binding</keyword>
<dbReference type="FunCoup" id="B0W9K3">
    <property type="interactions" value="1094"/>
</dbReference>
<name>B0W9K3_CULQU</name>
<evidence type="ECO:0000256" key="8">
    <source>
        <dbReference type="SAM" id="MobiDB-lite"/>
    </source>
</evidence>
<dbReference type="OrthoDB" id="10265971at2759"/>
<sequence>MTNSSSQCPDANNDRAKSKRWFTSAFDSGPSPAPVKRSDSIPVSTTTLPATAPATKRSKLTTRTSSFSQPSPAQSRVPDWSVDLAPKKLADLAVHPKKLEEIQHWLKTYDRVKGTEPVAILLISGPPGCGKSTAIKIVTEELGYEVTEWTTPVDVDMFFHDNYDFEGGREEVTYRENRKTQFEKFLYKSSRYCSILEMDSKEKLLLVKDIPNVFLRDPEAFRSTLETYQRLGASPLVFIATETSNKKLDIVFNLFTPAVLNDFKVHHITFNAVSTTLMKKAIKRLTSLMVGPEMSRQYRVPPQDMIDSVVLSSQGDLRSVTLNLHFASLKNAPRLSTEQINAGVVLNSSGVATGGRGKKKESKLKSVGCAESLTLFHALGRVFHPKMERFPGQPDRFQHSPETLAEAFTSQPHGMISLAHSNYVLRFTDIDDICGAADALSVADIIMSEYREDQLAGHALNVAIRGMMVCNRKTASGWHQIRKTKAYQRPSVAGHEVQLKKYGLETSSVSAGLFMTDYKKYLDIILAGKV</sequence>
<evidence type="ECO:0000256" key="4">
    <source>
        <dbReference type="ARBA" id="ARBA00022763"/>
    </source>
</evidence>
<dbReference type="SUPFAM" id="SSF52540">
    <property type="entry name" value="P-loop containing nucleoside triphosphate hydrolases"/>
    <property type="match status" value="1"/>
</dbReference>
<dbReference type="HOGENOM" id="CLU_018598_3_0_1"/>
<evidence type="ECO:0000256" key="5">
    <source>
        <dbReference type="ARBA" id="ARBA00022840"/>
    </source>
</evidence>
<evidence type="ECO:0000256" key="6">
    <source>
        <dbReference type="ARBA" id="ARBA00023242"/>
    </source>
</evidence>
<gene>
    <name evidence="10" type="primary">6035154</name>
    <name evidence="9" type="ORF">CpipJ_CPIJ003814</name>
</gene>
<dbReference type="PANTHER" id="PTHR12172">
    <property type="entry name" value="CELL CYCLE CHECKPOINT PROTEIN RAD17"/>
    <property type="match status" value="1"/>
</dbReference>
<dbReference type="VEuPathDB" id="VectorBase:CPIJ003814"/>
<dbReference type="GO" id="GO:0003682">
    <property type="term" value="F:chromatin binding"/>
    <property type="evidence" value="ECO:0007669"/>
    <property type="project" value="TreeGrafter"/>
</dbReference>
<dbReference type="GO" id="GO:0000077">
    <property type="term" value="P:DNA damage checkpoint signaling"/>
    <property type="evidence" value="ECO:0007669"/>
    <property type="project" value="TreeGrafter"/>
</dbReference>
<evidence type="ECO:0000313" key="10">
    <source>
        <dbReference type="EnsemblMetazoa" id="CPIJ003814-PA"/>
    </source>
</evidence>
<dbReference type="Proteomes" id="UP000002320">
    <property type="component" value="Unassembled WGS sequence"/>
</dbReference>
<comment type="subcellular location">
    <subcellularLocation>
        <location evidence="1">Nucleus</location>
    </subcellularLocation>
</comment>
<dbReference type="KEGG" id="cqu:CpipJ_CPIJ003814"/>
<protein>
    <submittedName>
        <fullName evidence="9">Cell cycle checkpoint protein rad17</fullName>
    </submittedName>
</protein>
<dbReference type="OMA" id="VICASKA"/>
<dbReference type="eggNOG" id="KOG1970">
    <property type="taxonomic scope" value="Eukaryota"/>
</dbReference>
<dbReference type="GO" id="GO:0006281">
    <property type="term" value="P:DNA repair"/>
    <property type="evidence" value="ECO:0007669"/>
    <property type="project" value="InterPro"/>
</dbReference>
<reference evidence="9" key="1">
    <citation type="submission" date="2007-03" db="EMBL/GenBank/DDBJ databases">
        <title>Annotation of Culex pipiens quinquefasciatus.</title>
        <authorList>
            <consortium name="The Broad Institute Genome Sequencing Platform"/>
            <person name="Atkinson P.W."/>
            <person name="Hemingway J."/>
            <person name="Christensen B.M."/>
            <person name="Higgs S."/>
            <person name="Kodira C."/>
            <person name="Hannick L."/>
            <person name="Megy K."/>
            <person name="O'Leary S."/>
            <person name="Pearson M."/>
            <person name="Haas B.J."/>
            <person name="Mauceli E."/>
            <person name="Wortman J.R."/>
            <person name="Lee N.H."/>
            <person name="Guigo R."/>
            <person name="Stanke M."/>
            <person name="Alvarado L."/>
            <person name="Amedeo P."/>
            <person name="Antoine C.H."/>
            <person name="Arensburger P."/>
            <person name="Bidwell S.L."/>
            <person name="Crawford M."/>
            <person name="Camaro F."/>
            <person name="Devon K."/>
            <person name="Engels R."/>
            <person name="Hammond M."/>
            <person name="Howarth C."/>
            <person name="Koehrsen M."/>
            <person name="Lawson D."/>
            <person name="Montgomery P."/>
            <person name="Nene V."/>
            <person name="Nusbaum C."/>
            <person name="Puiu D."/>
            <person name="Romero-Severson J."/>
            <person name="Severson D.W."/>
            <person name="Shumway M."/>
            <person name="Sisk P."/>
            <person name="Stolte C."/>
            <person name="Zeng Q."/>
            <person name="Eisenstadt E."/>
            <person name="Fraser-Liggett C."/>
            <person name="Strausberg R."/>
            <person name="Galagan J."/>
            <person name="Birren B."/>
            <person name="Collins F.H."/>
        </authorList>
    </citation>
    <scope>NUCLEOTIDE SEQUENCE [LARGE SCALE GENOMIC DNA]</scope>
    <source>
        <strain evidence="9">JHB</strain>
    </source>
</reference>
<dbReference type="PANTHER" id="PTHR12172:SF0">
    <property type="entry name" value="CELL CYCLE CHECKPOINT PROTEIN RAD17"/>
    <property type="match status" value="1"/>
</dbReference>
<dbReference type="EMBL" id="DS231864">
    <property type="protein sequence ID" value="EDS40228.1"/>
    <property type="molecule type" value="Genomic_DNA"/>
</dbReference>